<evidence type="ECO:0000313" key="2">
    <source>
        <dbReference type="EMBL" id="MED6191466.1"/>
    </source>
</evidence>
<dbReference type="EMBL" id="JASCZI010211450">
    <property type="protein sequence ID" value="MED6191466.1"/>
    <property type="molecule type" value="Genomic_DNA"/>
</dbReference>
<comment type="caution">
    <text evidence="2">The sequence shown here is derived from an EMBL/GenBank/DDBJ whole genome shotgun (WGS) entry which is preliminary data.</text>
</comment>
<proteinExistence type="predicted"/>
<feature type="region of interest" description="Disordered" evidence="1">
    <location>
        <begin position="110"/>
        <end position="141"/>
    </location>
</feature>
<sequence>MIYYRIPISVVVQGVKHGCFAIEADENMQFRWFRFECSAIVAGPSRPGIQHDPEVHQVASPTFGIYHEAETADCVSDLGDTRSFGELADAIAVAPNAVFVPPVERDLEPFVDEALRADDSDDEPPFFEGDSDDDSGRVPTQ</sequence>
<organism evidence="2 3">
    <name type="scientific">Stylosanthes scabra</name>
    <dbReference type="NCBI Taxonomy" id="79078"/>
    <lineage>
        <taxon>Eukaryota</taxon>
        <taxon>Viridiplantae</taxon>
        <taxon>Streptophyta</taxon>
        <taxon>Embryophyta</taxon>
        <taxon>Tracheophyta</taxon>
        <taxon>Spermatophyta</taxon>
        <taxon>Magnoliopsida</taxon>
        <taxon>eudicotyledons</taxon>
        <taxon>Gunneridae</taxon>
        <taxon>Pentapetalae</taxon>
        <taxon>rosids</taxon>
        <taxon>fabids</taxon>
        <taxon>Fabales</taxon>
        <taxon>Fabaceae</taxon>
        <taxon>Papilionoideae</taxon>
        <taxon>50 kb inversion clade</taxon>
        <taxon>dalbergioids sensu lato</taxon>
        <taxon>Dalbergieae</taxon>
        <taxon>Pterocarpus clade</taxon>
        <taxon>Stylosanthes</taxon>
    </lineage>
</organism>
<keyword evidence="3" id="KW-1185">Reference proteome</keyword>
<accession>A0ABU6X144</accession>
<evidence type="ECO:0000313" key="3">
    <source>
        <dbReference type="Proteomes" id="UP001341840"/>
    </source>
</evidence>
<gene>
    <name evidence="2" type="ORF">PIB30_000567</name>
</gene>
<evidence type="ECO:0000256" key="1">
    <source>
        <dbReference type="SAM" id="MobiDB-lite"/>
    </source>
</evidence>
<feature type="compositionally biased region" description="Acidic residues" evidence="1">
    <location>
        <begin position="119"/>
        <end position="133"/>
    </location>
</feature>
<dbReference type="Proteomes" id="UP001341840">
    <property type="component" value="Unassembled WGS sequence"/>
</dbReference>
<reference evidence="2 3" key="1">
    <citation type="journal article" date="2023" name="Plants (Basel)">
        <title>Bridging the Gap: Combining Genomics and Transcriptomics Approaches to Understand Stylosanthes scabra, an Orphan Legume from the Brazilian Caatinga.</title>
        <authorList>
            <person name="Ferreira-Neto J.R.C."/>
            <person name="da Silva M.D."/>
            <person name="Binneck E."/>
            <person name="de Melo N.F."/>
            <person name="da Silva R.H."/>
            <person name="de Melo A.L.T.M."/>
            <person name="Pandolfi V."/>
            <person name="Bustamante F.O."/>
            <person name="Brasileiro-Vidal A.C."/>
            <person name="Benko-Iseppon A.M."/>
        </authorList>
    </citation>
    <scope>NUCLEOTIDE SEQUENCE [LARGE SCALE GENOMIC DNA]</scope>
    <source>
        <tissue evidence="2">Leaves</tissue>
    </source>
</reference>
<name>A0ABU6X144_9FABA</name>
<protein>
    <submittedName>
        <fullName evidence="2">Uncharacterized protein</fullName>
    </submittedName>
</protein>